<evidence type="ECO:0000313" key="2">
    <source>
        <dbReference type="EMBL" id="SMP54464.1"/>
    </source>
</evidence>
<proteinExistence type="predicted"/>
<keyword evidence="1" id="KW-0812">Transmembrane</keyword>
<feature type="transmembrane region" description="Helical" evidence="1">
    <location>
        <begin position="89"/>
        <end position="110"/>
    </location>
</feature>
<evidence type="ECO:0000256" key="1">
    <source>
        <dbReference type="SAM" id="Phobius"/>
    </source>
</evidence>
<organism evidence="2 3">
    <name type="scientific">Noviherbaspirillum suwonense</name>
    <dbReference type="NCBI Taxonomy" id="1224511"/>
    <lineage>
        <taxon>Bacteria</taxon>
        <taxon>Pseudomonadati</taxon>
        <taxon>Pseudomonadota</taxon>
        <taxon>Betaproteobacteria</taxon>
        <taxon>Burkholderiales</taxon>
        <taxon>Oxalobacteraceae</taxon>
        <taxon>Noviherbaspirillum</taxon>
    </lineage>
</organism>
<dbReference type="RefSeq" id="WP_283441592.1">
    <property type="nucleotide sequence ID" value="NZ_FXUL01000004.1"/>
</dbReference>
<keyword evidence="1" id="KW-0472">Membrane</keyword>
<reference evidence="2 3" key="1">
    <citation type="submission" date="2017-05" db="EMBL/GenBank/DDBJ databases">
        <authorList>
            <person name="Varghese N."/>
            <person name="Submissions S."/>
        </authorList>
    </citation>
    <scope>NUCLEOTIDE SEQUENCE [LARGE SCALE GENOMIC DNA]</scope>
    <source>
        <strain evidence="2 3">DSM 26001</strain>
    </source>
</reference>
<evidence type="ECO:0000313" key="3">
    <source>
        <dbReference type="Proteomes" id="UP001158049"/>
    </source>
</evidence>
<dbReference type="EMBL" id="FXUL01000004">
    <property type="protein sequence ID" value="SMP54464.1"/>
    <property type="molecule type" value="Genomic_DNA"/>
</dbReference>
<gene>
    <name evidence="2" type="ORF">SAMN06295970_10418</name>
</gene>
<feature type="transmembrane region" description="Helical" evidence="1">
    <location>
        <begin position="9"/>
        <end position="32"/>
    </location>
</feature>
<dbReference type="Proteomes" id="UP001158049">
    <property type="component" value="Unassembled WGS sequence"/>
</dbReference>
<keyword evidence="3" id="KW-1185">Reference proteome</keyword>
<sequence>MESPAQRNFYIGAVASLVALIVLCVAWETVLAPLRPNGSWLVLKVIPLLLPLRGILKRDIYTLQWSSMLILIYLAEGSVRAYTDTGVSAWLAYAEIALVGIFFLCSLLYLRPYKKAAKTLAKQVIKKASESINE</sequence>
<protein>
    <submittedName>
        <fullName evidence="2">Uncharacterized membrane protein</fullName>
    </submittedName>
</protein>
<name>A0ABY1Q0V6_9BURK</name>
<accession>A0ABY1Q0V6</accession>
<keyword evidence="1" id="KW-1133">Transmembrane helix</keyword>
<comment type="caution">
    <text evidence="2">The sequence shown here is derived from an EMBL/GenBank/DDBJ whole genome shotgun (WGS) entry which is preliminary data.</text>
</comment>
<dbReference type="InterPro" id="IPR018643">
    <property type="entry name" value="DUF2069_membrane"/>
</dbReference>
<dbReference type="Pfam" id="PF09842">
    <property type="entry name" value="DUF2069"/>
    <property type="match status" value="1"/>
</dbReference>